<name>A0A8J4WKR8_9TREM</name>
<evidence type="ECO:0000313" key="2">
    <source>
        <dbReference type="EMBL" id="KAF5393985.1"/>
    </source>
</evidence>
<feature type="compositionally biased region" description="Basic and acidic residues" evidence="1">
    <location>
        <begin position="64"/>
        <end position="73"/>
    </location>
</feature>
<reference evidence="2" key="1">
    <citation type="submission" date="2019-05" db="EMBL/GenBank/DDBJ databases">
        <title>Annotation for the trematode Paragonimus heterotremus.</title>
        <authorList>
            <person name="Choi Y.-J."/>
        </authorList>
    </citation>
    <scope>NUCLEOTIDE SEQUENCE</scope>
    <source>
        <strain evidence="2">LC</strain>
    </source>
</reference>
<dbReference type="Proteomes" id="UP000748531">
    <property type="component" value="Unassembled WGS sequence"/>
</dbReference>
<evidence type="ECO:0000256" key="1">
    <source>
        <dbReference type="SAM" id="MobiDB-lite"/>
    </source>
</evidence>
<accession>A0A8J4WKR8</accession>
<dbReference type="EMBL" id="LUCH01027472">
    <property type="protein sequence ID" value="KAF5393985.1"/>
    <property type="molecule type" value="Genomic_DNA"/>
</dbReference>
<dbReference type="AlphaFoldDB" id="A0A8J4WKR8"/>
<feature type="compositionally biased region" description="Polar residues" evidence="1">
    <location>
        <begin position="29"/>
        <end position="41"/>
    </location>
</feature>
<comment type="caution">
    <text evidence="2">The sequence shown here is derived from an EMBL/GenBank/DDBJ whole genome shotgun (WGS) entry which is preliminary data.</text>
</comment>
<evidence type="ECO:0000313" key="3">
    <source>
        <dbReference type="Proteomes" id="UP000748531"/>
    </source>
</evidence>
<protein>
    <submittedName>
        <fullName evidence="2">Uncharacterized protein</fullName>
    </submittedName>
</protein>
<gene>
    <name evidence="2" type="ORF">PHET_12490</name>
</gene>
<feature type="non-terminal residue" evidence="2">
    <location>
        <position position="1"/>
    </location>
</feature>
<proteinExistence type="predicted"/>
<organism evidence="2 3">
    <name type="scientific">Paragonimus heterotremus</name>
    <dbReference type="NCBI Taxonomy" id="100268"/>
    <lineage>
        <taxon>Eukaryota</taxon>
        <taxon>Metazoa</taxon>
        <taxon>Spiralia</taxon>
        <taxon>Lophotrochozoa</taxon>
        <taxon>Platyhelminthes</taxon>
        <taxon>Trematoda</taxon>
        <taxon>Digenea</taxon>
        <taxon>Plagiorchiida</taxon>
        <taxon>Troglotremata</taxon>
        <taxon>Troglotrematidae</taxon>
        <taxon>Paragonimus</taxon>
    </lineage>
</organism>
<keyword evidence="3" id="KW-1185">Reference proteome</keyword>
<feature type="region of interest" description="Disordered" evidence="1">
    <location>
        <begin position="29"/>
        <end position="79"/>
    </location>
</feature>
<sequence>SRVNDNTDHSIRQFFSLLIRRLSSTYGATEPFQQNTSSFSEFSRGRHNQRFGSRSTGARHHSRSDHLLFDNKRAPGHVT</sequence>